<organism evidence="2 3">
    <name type="scientific">Racocetra fulgida</name>
    <dbReference type="NCBI Taxonomy" id="60492"/>
    <lineage>
        <taxon>Eukaryota</taxon>
        <taxon>Fungi</taxon>
        <taxon>Fungi incertae sedis</taxon>
        <taxon>Mucoromycota</taxon>
        <taxon>Glomeromycotina</taxon>
        <taxon>Glomeromycetes</taxon>
        <taxon>Diversisporales</taxon>
        <taxon>Gigasporaceae</taxon>
        <taxon>Racocetra</taxon>
    </lineage>
</organism>
<gene>
    <name evidence="2" type="ORF">RFULGI_LOCUS10634</name>
</gene>
<feature type="non-terminal residue" evidence="2">
    <location>
        <position position="431"/>
    </location>
</feature>
<reference evidence="2" key="1">
    <citation type="submission" date="2021-06" db="EMBL/GenBank/DDBJ databases">
        <authorList>
            <person name="Kallberg Y."/>
            <person name="Tangrot J."/>
            <person name="Rosling A."/>
        </authorList>
    </citation>
    <scope>NUCLEOTIDE SEQUENCE</scope>
    <source>
        <strain evidence="2">IN212</strain>
    </source>
</reference>
<feature type="non-terminal residue" evidence="2">
    <location>
        <position position="1"/>
    </location>
</feature>
<evidence type="ECO:0000313" key="2">
    <source>
        <dbReference type="EMBL" id="CAG8706617.1"/>
    </source>
</evidence>
<protein>
    <submittedName>
        <fullName evidence="2">6866_t:CDS:1</fullName>
    </submittedName>
</protein>
<feature type="region of interest" description="Disordered" evidence="1">
    <location>
        <begin position="406"/>
        <end position="431"/>
    </location>
</feature>
<comment type="caution">
    <text evidence="2">The sequence shown here is derived from an EMBL/GenBank/DDBJ whole genome shotgun (WGS) entry which is preliminary data.</text>
</comment>
<evidence type="ECO:0000313" key="3">
    <source>
        <dbReference type="Proteomes" id="UP000789396"/>
    </source>
</evidence>
<name>A0A9N9N723_9GLOM</name>
<dbReference type="Proteomes" id="UP000789396">
    <property type="component" value="Unassembled WGS sequence"/>
</dbReference>
<accession>A0A9N9N723</accession>
<sequence length="431" mass="49204">NKCGEHKRYIRNLSAIIESEDLSETTYDLACVALNAVQQEKKSELIVDFWTNAILAQKRKIEALTERSALVEELTTTTVRSTLQRDNQENLIRENVTRQLAGAGGDHSLPKKRPCMIQKEDSAEECTTKEDLLNSIIETSNIFEKVTSYYNKLKTIWHARDSGADYYIIDLGDNEIIKQTHELLCEDELKMLSKRLTLDDENNHISTKAHEYLALFDQIIEYPSEEKTTEVNNLIDLKDDNDAKSSVISEMEKTLHKGILENTTERSWTAHILAYFFFITFSFLDSIQYFSCERTISTKLDLQAVDYKADGVAEFLKRPNQIPVFLLEVSGDPSKPDLDKFSNDRQKLMKEGVFALNKFMMRTNLPTWEVCQNLGIFLAQGFNLKISDIEEVCQNDVGRIRSLEESITSNESKANSTNESETNPRGSSTNS</sequence>
<dbReference type="EMBL" id="CAJVPZ010021458">
    <property type="protein sequence ID" value="CAG8706617.1"/>
    <property type="molecule type" value="Genomic_DNA"/>
</dbReference>
<evidence type="ECO:0000256" key="1">
    <source>
        <dbReference type="SAM" id="MobiDB-lite"/>
    </source>
</evidence>
<dbReference type="AlphaFoldDB" id="A0A9N9N723"/>
<keyword evidence="3" id="KW-1185">Reference proteome</keyword>
<proteinExistence type="predicted"/>
<dbReference type="OrthoDB" id="2353768at2759"/>